<dbReference type="AlphaFoldDB" id="A0A222FPM3"/>
<dbReference type="EMBL" id="CP022530">
    <property type="protein sequence ID" value="ASP40740.1"/>
    <property type="molecule type" value="Genomic_DNA"/>
</dbReference>
<dbReference type="OrthoDB" id="6120456at2"/>
<evidence type="ECO:0000256" key="1">
    <source>
        <dbReference type="SAM" id="MobiDB-lite"/>
    </source>
</evidence>
<protein>
    <submittedName>
        <fullName evidence="2">Uncharacterized protein</fullName>
    </submittedName>
</protein>
<gene>
    <name evidence="2" type="ORF">CHH28_19605</name>
</gene>
<accession>A0A222FPM3</accession>
<keyword evidence="3" id="KW-1185">Reference proteome</keyword>
<dbReference type="RefSeq" id="WP_094061900.1">
    <property type="nucleotide sequence ID" value="NZ_CP022530.1"/>
</dbReference>
<dbReference type="Proteomes" id="UP000202440">
    <property type="component" value="Chromosome"/>
</dbReference>
<name>A0A222FPM3_9GAMM</name>
<organism evidence="2 3">
    <name type="scientific">Bacterioplanes sanyensis</name>
    <dbReference type="NCBI Taxonomy" id="1249553"/>
    <lineage>
        <taxon>Bacteria</taxon>
        <taxon>Pseudomonadati</taxon>
        <taxon>Pseudomonadota</taxon>
        <taxon>Gammaproteobacteria</taxon>
        <taxon>Oceanospirillales</taxon>
        <taxon>Oceanospirillaceae</taxon>
        <taxon>Bacterioplanes</taxon>
    </lineage>
</organism>
<evidence type="ECO:0000313" key="3">
    <source>
        <dbReference type="Proteomes" id="UP000202440"/>
    </source>
</evidence>
<feature type="region of interest" description="Disordered" evidence="1">
    <location>
        <begin position="62"/>
        <end position="101"/>
    </location>
</feature>
<evidence type="ECO:0000313" key="2">
    <source>
        <dbReference type="EMBL" id="ASP40740.1"/>
    </source>
</evidence>
<dbReference type="KEGG" id="bsan:CHH28_19605"/>
<sequence>MEFNRQNIALLQKIKRLAKDEQGAEIHFDSLTLENDLRVLVSSGVSADLLALVEAFLPTREPDPALTQEPRVYRGSPQLVDDRPRTAKRTQRVYRGQVVSA</sequence>
<proteinExistence type="predicted"/>
<reference evidence="2 3" key="1">
    <citation type="submission" date="2017-07" db="EMBL/GenBank/DDBJ databases">
        <title>Annotated genome sequence of Bacterioplanes sanyensis isolated from Red Sea.</title>
        <authorList>
            <person name="Rehman Z.U."/>
        </authorList>
    </citation>
    <scope>NUCLEOTIDE SEQUENCE [LARGE SCALE GENOMIC DNA]</scope>
    <source>
        <strain evidence="2 3">NV9</strain>
    </source>
</reference>